<reference evidence="4" key="1">
    <citation type="journal article" date="2020" name="Nat. Commun.">
        <title>Genome assembly of wild tea tree DASZ reveals pedigree and selection history of tea varieties.</title>
        <authorList>
            <person name="Zhang W."/>
            <person name="Zhang Y."/>
            <person name="Qiu H."/>
            <person name="Guo Y."/>
            <person name="Wan H."/>
            <person name="Zhang X."/>
            <person name="Scossa F."/>
            <person name="Alseekh S."/>
            <person name="Zhang Q."/>
            <person name="Wang P."/>
            <person name="Xu L."/>
            <person name="Schmidt M.H."/>
            <person name="Jia X."/>
            <person name="Li D."/>
            <person name="Zhu A."/>
            <person name="Guo F."/>
            <person name="Chen W."/>
            <person name="Ni D."/>
            <person name="Usadel B."/>
            <person name="Fernie A.R."/>
            <person name="Wen W."/>
        </authorList>
    </citation>
    <scope>NUCLEOTIDE SEQUENCE [LARGE SCALE GENOMIC DNA]</scope>
    <source>
        <strain evidence="4">cv. G240</strain>
    </source>
</reference>
<dbReference type="InterPro" id="IPR026961">
    <property type="entry name" value="PGG_dom"/>
</dbReference>
<evidence type="ECO:0000259" key="2">
    <source>
        <dbReference type="Pfam" id="PF13962"/>
    </source>
</evidence>
<evidence type="ECO:0000313" key="3">
    <source>
        <dbReference type="EMBL" id="KAF5959275.1"/>
    </source>
</evidence>
<dbReference type="Pfam" id="PF13962">
    <property type="entry name" value="PGG"/>
    <property type="match status" value="1"/>
</dbReference>
<dbReference type="PANTHER" id="PTHR24177:SF292">
    <property type="entry name" value="ANKYRIN REPEAT FAMILY PROTEIN-RELATED"/>
    <property type="match status" value="1"/>
</dbReference>
<feature type="transmembrane region" description="Helical" evidence="1">
    <location>
        <begin position="320"/>
        <end position="340"/>
    </location>
</feature>
<feature type="transmembrane region" description="Helical" evidence="1">
    <location>
        <begin position="288"/>
        <end position="314"/>
    </location>
</feature>
<sequence>MVKKPNRSLHGSSFLKTEFAASRVECLRNPSVCLPGYDVIIVIVFMSLFNYSTVKHIEEQNRLHDQACKLVKFLCMEIAYSNCLNAIEIFRLTLFKATSRGIVEIVEEILSLDPDVIFLKNKKEQYIFHRAIECRQEKVFNLIHQNNAPHLAGKLAPEQQLYLKAGAALQMQRELQWYKVVEGLTLPRSKVEWNDKGMTPASLFTATHKNLVKEGERWMKDTANACTIVAVLIATMVFAAAITVPGGNNSNGNPIFYKQACFIILCISFFLIHYFCVVVRVHPHFSRLIFGLATLFLCILSTMIAFGATLYLVFVERYKTWIIIPILAFAFIPVVLFVHLKFQLVADMIKSTKGTIFVMRNEELELELELGKDCELAIGDNLYGDPRVATSSTCGLSDLH</sequence>
<organism evidence="3 4">
    <name type="scientific">Camellia sinensis</name>
    <name type="common">Tea plant</name>
    <name type="synonym">Thea sinensis</name>
    <dbReference type="NCBI Taxonomy" id="4442"/>
    <lineage>
        <taxon>Eukaryota</taxon>
        <taxon>Viridiplantae</taxon>
        <taxon>Streptophyta</taxon>
        <taxon>Embryophyta</taxon>
        <taxon>Tracheophyta</taxon>
        <taxon>Spermatophyta</taxon>
        <taxon>Magnoliopsida</taxon>
        <taxon>eudicotyledons</taxon>
        <taxon>Gunneridae</taxon>
        <taxon>Pentapetalae</taxon>
        <taxon>asterids</taxon>
        <taxon>Ericales</taxon>
        <taxon>Theaceae</taxon>
        <taxon>Camellia</taxon>
    </lineage>
</organism>
<name>A0A7J7I3G2_CAMSI</name>
<keyword evidence="4" id="KW-1185">Reference proteome</keyword>
<keyword evidence="1" id="KW-1133">Transmembrane helix</keyword>
<comment type="caution">
    <text evidence="3">The sequence shown here is derived from an EMBL/GenBank/DDBJ whole genome shotgun (WGS) entry which is preliminary data.</text>
</comment>
<gene>
    <name evidence="3" type="ORF">HYC85_000484</name>
</gene>
<dbReference type="PANTHER" id="PTHR24177">
    <property type="entry name" value="CASKIN"/>
    <property type="match status" value="1"/>
</dbReference>
<feature type="transmembrane region" description="Helical" evidence="1">
    <location>
        <begin position="256"/>
        <end position="276"/>
    </location>
</feature>
<feature type="transmembrane region" description="Helical" evidence="1">
    <location>
        <begin position="223"/>
        <end position="244"/>
    </location>
</feature>
<evidence type="ECO:0000313" key="4">
    <source>
        <dbReference type="Proteomes" id="UP000593564"/>
    </source>
</evidence>
<feature type="domain" description="PGG" evidence="2">
    <location>
        <begin position="217"/>
        <end position="313"/>
    </location>
</feature>
<dbReference type="GO" id="GO:0016020">
    <property type="term" value="C:membrane"/>
    <property type="evidence" value="ECO:0007669"/>
    <property type="project" value="TreeGrafter"/>
</dbReference>
<protein>
    <recommendedName>
        <fullName evidence="2">PGG domain-containing protein</fullName>
    </recommendedName>
</protein>
<proteinExistence type="predicted"/>
<dbReference type="EMBL" id="JACBKZ010000001">
    <property type="protein sequence ID" value="KAF5959275.1"/>
    <property type="molecule type" value="Genomic_DNA"/>
</dbReference>
<accession>A0A7J7I3G2</accession>
<keyword evidence="1" id="KW-0812">Transmembrane</keyword>
<dbReference type="AlphaFoldDB" id="A0A7J7I3G2"/>
<reference evidence="3 4" key="2">
    <citation type="submission" date="2020-07" db="EMBL/GenBank/DDBJ databases">
        <title>Genome assembly of wild tea tree DASZ reveals pedigree and selection history of tea varieties.</title>
        <authorList>
            <person name="Zhang W."/>
        </authorList>
    </citation>
    <scope>NUCLEOTIDE SEQUENCE [LARGE SCALE GENOMIC DNA]</scope>
    <source>
        <strain evidence="4">cv. G240</strain>
        <tissue evidence="3">Leaf</tissue>
    </source>
</reference>
<keyword evidence="1" id="KW-0472">Membrane</keyword>
<dbReference type="Proteomes" id="UP000593564">
    <property type="component" value="Unassembled WGS sequence"/>
</dbReference>
<evidence type="ECO:0000256" key="1">
    <source>
        <dbReference type="SAM" id="Phobius"/>
    </source>
</evidence>